<dbReference type="Proteomes" id="UP000187406">
    <property type="component" value="Unassembled WGS sequence"/>
</dbReference>
<sequence>LSEHRAKGLCFNCNEKFGPCHRCRKLFSIEGSLAEENDKEAQEDVKEAVEEVLEIFINAIYGARTPQTMQVIGSLGRQGHKVNFLIDSGSTHNFLNHNKPKKMG</sequence>
<comment type="caution">
    <text evidence="1">The sequence shown here is derived from an EMBL/GenBank/DDBJ whole genome shotgun (WGS) entry which is preliminary data.</text>
</comment>
<organism evidence="1 2">
    <name type="scientific">Cephalotus follicularis</name>
    <name type="common">Albany pitcher plant</name>
    <dbReference type="NCBI Taxonomy" id="3775"/>
    <lineage>
        <taxon>Eukaryota</taxon>
        <taxon>Viridiplantae</taxon>
        <taxon>Streptophyta</taxon>
        <taxon>Embryophyta</taxon>
        <taxon>Tracheophyta</taxon>
        <taxon>Spermatophyta</taxon>
        <taxon>Magnoliopsida</taxon>
        <taxon>eudicotyledons</taxon>
        <taxon>Gunneridae</taxon>
        <taxon>Pentapetalae</taxon>
        <taxon>rosids</taxon>
        <taxon>fabids</taxon>
        <taxon>Oxalidales</taxon>
        <taxon>Cephalotaceae</taxon>
        <taxon>Cephalotus</taxon>
    </lineage>
</organism>
<dbReference type="InParanoid" id="A0A1Q3BIE5"/>
<evidence type="ECO:0008006" key="3">
    <source>
        <dbReference type="Google" id="ProtNLM"/>
    </source>
</evidence>
<name>A0A1Q3BIE5_CEPFO</name>
<dbReference type="EMBL" id="BDDD01000577">
    <property type="protein sequence ID" value="GAV67644.1"/>
    <property type="molecule type" value="Genomic_DNA"/>
</dbReference>
<evidence type="ECO:0000313" key="1">
    <source>
        <dbReference type="EMBL" id="GAV67644.1"/>
    </source>
</evidence>
<protein>
    <recommendedName>
        <fullName evidence="3">RVP_2 domain-containing protein</fullName>
    </recommendedName>
</protein>
<proteinExistence type="predicted"/>
<accession>A0A1Q3BIE5</accession>
<gene>
    <name evidence="1" type="ORF">CFOL_v3_11149</name>
</gene>
<dbReference type="AlphaFoldDB" id="A0A1Q3BIE5"/>
<feature type="non-terminal residue" evidence="1">
    <location>
        <position position="1"/>
    </location>
</feature>
<dbReference type="OrthoDB" id="1038541at2759"/>
<keyword evidence="2" id="KW-1185">Reference proteome</keyword>
<reference evidence="2" key="1">
    <citation type="submission" date="2016-04" db="EMBL/GenBank/DDBJ databases">
        <title>Cephalotus genome sequencing.</title>
        <authorList>
            <person name="Fukushima K."/>
            <person name="Hasebe M."/>
            <person name="Fang X."/>
        </authorList>
    </citation>
    <scope>NUCLEOTIDE SEQUENCE [LARGE SCALE GENOMIC DNA]</scope>
    <source>
        <strain evidence="2">cv. St1</strain>
    </source>
</reference>
<evidence type="ECO:0000313" key="2">
    <source>
        <dbReference type="Proteomes" id="UP000187406"/>
    </source>
</evidence>